<keyword evidence="2" id="KW-0560">Oxidoreductase</keyword>
<protein>
    <submittedName>
        <fullName evidence="3">Short-chain dehydrogenase</fullName>
    </submittedName>
</protein>
<dbReference type="InterPro" id="IPR020904">
    <property type="entry name" value="Sc_DH/Rdtase_CS"/>
</dbReference>
<keyword evidence="4" id="KW-1185">Reference proteome</keyword>
<evidence type="ECO:0000313" key="3">
    <source>
        <dbReference type="EMBL" id="GLK11009.1"/>
    </source>
</evidence>
<dbReference type="EMBL" id="BSEV01000009">
    <property type="protein sequence ID" value="GLK11009.1"/>
    <property type="molecule type" value="Genomic_DNA"/>
</dbReference>
<dbReference type="PRINTS" id="PR00080">
    <property type="entry name" value="SDRFAMILY"/>
</dbReference>
<comment type="similarity">
    <text evidence="1">Belongs to the short-chain dehydrogenases/reductases (SDR) family.</text>
</comment>
<dbReference type="FunFam" id="3.40.50.720:FF:000084">
    <property type="entry name" value="Short-chain dehydrogenase reductase"/>
    <property type="match status" value="1"/>
</dbReference>
<evidence type="ECO:0000256" key="1">
    <source>
        <dbReference type="ARBA" id="ARBA00006484"/>
    </source>
</evidence>
<dbReference type="RefSeq" id="WP_271219402.1">
    <property type="nucleotide sequence ID" value="NZ_BAAAVD010000008.1"/>
</dbReference>
<gene>
    <name evidence="3" type="ORF">GCM10017600_44150</name>
</gene>
<dbReference type="InterPro" id="IPR036291">
    <property type="entry name" value="NAD(P)-bd_dom_sf"/>
</dbReference>
<dbReference type="CDD" id="cd05233">
    <property type="entry name" value="SDR_c"/>
    <property type="match status" value="1"/>
</dbReference>
<dbReference type="Pfam" id="PF13561">
    <property type="entry name" value="adh_short_C2"/>
    <property type="match status" value="1"/>
</dbReference>
<reference evidence="3" key="2">
    <citation type="submission" date="2023-01" db="EMBL/GenBank/DDBJ databases">
        <authorList>
            <person name="Sun Q."/>
            <person name="Evtushenko L."/>
        </authorList>
    </citation>
    <scope>NUCLEOTIDE SEQUENCE</scope>
    <source>
        <strain evidence="3">VKM Ac-2007</strain>
    </source>
</reference>
<dbReference type="Proteomes" id="UP001143474">
    <property type="component" value="Unassembled WGS sequence"/>
</dbReference>
<dbReference type="PRINTS" id="PR00081">
    <property type="entry name" value="GDHRDH"/>
</dbReference>
<evidence type="ECO:0000313" key="4">
    <source>
        <dbReference type="Proteomes" id="UP001143474"/>
    </source>
</evidence>
<reference evidence="3" key="1">
    <citation type="journal article" date="2014" name="Int. J. Syst. Evol. Microbiol.">
        <title>Complete genome sequence of Corynebacterium casei LMG S-19264T (=DSM 44701T), isolated from a smear-ripened cheese.</title>
        <authorList>
            <consortium name="US DOE Joint Genome Institute (JGI-PGF)"/>
            <person name="Walter F."/>
            <person name="Albersmeier A."/>
            <person name="Kalinowski J."/>
            <person name="Ruckert C."/>
        </authorList>
    </citation>
    <scope>NUCLEOTIDE SEQUENCE</scope>
    <source>
        <strain evidence="3">VKM Ac-2007</strain>
    </source>
</reference>
<comment type="caution">
    <text evidence="3">The sequence shown here is derived from an EMBL/GenBank/DDBJ whole genome shotgun (WGS) entry which is preliminary data.</text>
</comment>
<name>A0A9W6I4C7_9ACTN</name>
<dbReference type="InterPro" id="IPR002347">
    <property type="entry name" value="SDR_fam"/>
</dbReference>
<dbReference type="GO" id="GO:0016616">
    <property type="term" value="F:oxidoreductase activity, acting on the CH-OH group of donors, NAD or NADP as acceptor"/>
    <property type="evidence" value="ECO:0007669"/>
    <property type="project" value="TreeGrafter"/>
</dbReference>
<dbReference type="PANTHER" id="PTHR42760">
    <property type="entry name" value="SHORT-CHAIN DEHYDROGENASES/REDUCTASES FAMILY MEMBER"/>
    <property type="match status" value="1"/>
</dbReference>
<dbReference type="PROSITE" id="PS00061">
    <property type="entry name" value="ADH_SHORT"/>
    <property type="match status" value="1"/>
</dbReference>
<proteinExistence type="inferred from homology"/>
<evidence type="ECO:0000256" key="2">
    <source>
        <dbReference type="ARBA" id="ARBA00023002"/>
    </source>
</evidence>
<organism evidence="3 4">
    <name type="scientific">Streptosporangium carneum</name>
    <dbReference type="NCBI Taxonomy" id="47481"/>
    <lineage>
        <taxon>Bacteria</taxon>
        <taxon>Bacillati</taxon>
        <taxon>Actinomycetota</taxon>
        <taxon>Actinomycetes</taxon>
        <taxon>Streptosporangiales</taxon>
        <taxon>Streptosporangiaceae</taxon>
        <taxon>Streptosporangium</taxon>
    </lineage>
</organism>
<dbReference type="AlphaFoldDB" id="A0A9W6I4C7"/>
<dbReference type="SUPFAM" id="SSF51735">
    <property type="entry name" value="NAD(P)-binding Rossmann-fold domains"/>
    <property type="match status" value="1"/>
</dbReference>
<sequence length="260" mass="27010">MEFDLSGRKAVVTGAGAGIGLACVQALVSAGAEVFGGARTITPELLAATPHTFEVDLLTEEGPGLLIEQALAKFGGIDVLVNNVGGGVKLAAGFLDIDDDVWRHTFDLNVMTTIRATRAALPSLIERDGAIVNIGSMNASMVDPRLGHYSAAKAALANIGKALSAEFSSQGVRVNTISPGPVRTRLWTNPEIARRAGVTPEEFVAAVPKITGLSTGKMIEPDEVAALVVLLASGRVRSVTGADYTIDAGMAPPAHYNRPK</sequence>
<accession>A0A9W6I4C7</accession>
<dbReference type="Gene3D" id="3.40.50.720">
    <property type="entry name" value="NAD(P)-binding Rossmann-like Domain"/>
    <property type="match status" value="1"/>
</dbReference>